<dbReference type="EMBL" id="BDQI01000009">
    <property type="protein sequence ID" value="GAX53201.1"/>
    <property type="molecule type" value="Genomic_DNA"/>
</dbReference>
<sequence length="53" mass="6304">MNPVRTEPWPPLRRTIRFSGTVDVRILVYEWERMPLVRWADADPVTPPDWAIT</sequence>
<reference evidence="2" key="1">
    <citation type="submission" date="2017-05" db="EMBL/GenBank/DDBJ databases">
        <title>Streptomyces olivochromogenes NBRC 3561 whole genome shotgun sequence.</title>
        <authorList>
            <person name="Dohra H."/>
            <person name="Kodani S."/>
        </authorList>
    </citation>
    <scope>NUCLEOTIDE SEQUENCE [LARGE SCALE GENOMIC DNA]</scope>
    <source>
        <strain evidence="2">NBRC 3561</strain>
    </source>
</reference>
<organism evidence="1 2">
    <name type="scientific">Streptomyces olivochromogenes</name>
    <dbReference type="NCBI Taxonomy" id="1963"/>
    <lineage>
        <taxon>Bacteria</taxon>
        <taxon>Bacillati</taxon>
        <taxon>Actinomycetota</taxon>
        <taxon>Actinomycetes</taxon>
        <taxon>Kitasatosporales</taxon>
        <taxon>Streptomycetaceae</taxon>
        <taxon>Streptomyces</taxon>
    </lineage>
</organism>
<proteinExistence type="predicted"/>
<protein>
    <submittedName>
        <fullName evidence="1">Uncharacterized protein</fullName>
    </submittedName>
</protein>
<comment type="caution">
    <text evidence="1">The sequence shown here is derived from an EMBL/GenBank/DDBJ whole genome shotgun (WGS) entry which is preliminary data.</text>
</comment>
<dbReference type="AlphaFoldDB" id="A0A250VGB2"/>
<accession>A0A250VGB2</accession>
<keyword evidence="2" id="KW-1185">Reference proteome</keyword>
<gene>
    <name evidence="1" type="ORF">SO3561_04728</name>
</gene>
<evidence type="ECO:0000313" key="2">
    <source>
        <dbReference type="Proteomes" id="UP000217446"/>
    </source>
</evidence>
<dbReference type="Proteomes" id="UP000217446">
    <property type="component" value="Unassembled WGS sequence"/>
</dbReference>
<evidence type="ECO:0000313" key="1">
    <source>
        <dbReference type="EMBL" id="GAX53201.1"/>
    </source>
</evidence>
<name>A0A250VGB2_STROL</name>